<name>A0A2A6EEG1_PREIN</name>
<protein>
    <submittedName>
        <fullName evidence="2">Peptidase S41</fullName>
    </submittedName>
</protein>
<proteinExistence type="predicted"/>
<dbReference type="SUPFAM" id="SSF52096">
    <property type="entry name" value="ClpP/crotonase"/>
    <property type="match status" value="1"/>
</dbReference>
<reference evidence="2 3" key="1">
    <citation type="submission" date="2017-09" db="EMBL/GenBank/DDBJ databases">
        <title>Phase variable restriction modification systems are present in the genome sequences of periodontal pathogens Prevotella intermedia, Tannerella forsythia and Porphyromonas gingivalis.</title>
        <authorList>
            <person name="Haigh R.D."/>
            <person name="Crawford L."/>
            <person name="Ralph J."/>
            <person name="Wanford J."/>
            <person name="Vartoukian S.R."/>
            <person name="Hijazib K."/>
            <person name="Wade W."/>
            <person name="Oggioni M.R."/>
        </authorList>
    </citation>
    <scope>NUCLEOTIDE SEQUENCE [LARGE SCALE GENOMIC DNA]</scope>
    <source>
        <strain evidence="2 3">WW2834</strain>
    </source>
</reference>
<dbReference type="PANTHER" id="PTHR32060">
    <property type="entry name" value="TAIL-SPECIFIC PROTEASE"/>
    <property type="match status" value="1"/>
</dbReference>
<dbReference type="Pfam" id="PF03572">
    <property type="entry name" value="Peptidase_S41"/>
    <property type="match status" value="1"/>
</dbReference>
<gene>
    <name evidence="2" type="ORF">CLI71_07405</name>
</gene>
<dbReference type="GO" id="GO:0008236">
    <property type="term" value="F:serine-type peptidase activity"/>
    <property type="evidence" value="ECO:0007669"/>
    <property type="project" value="InterPro"/>
</dbReference>
<dbReference type="EMBL" id="NSLY01000018">
    <property type="protein sequence ID" value="PDP60045.1"/>
    <property type="molecule type" value="Genomic_DNA"/>
</dbReference>
<dbReference type="Gene3D" id="3.90.226.10">
    <property type="entry name" value="2-enoyl-CoA Hydratase, Chain A, domain 1"/>
    <property type="match status" value="1"/>
</dbReference>
<comment type="caution">
    <text evidence="2">The sequence shown here is derived from an EMBL/GenBank/DDBJ whole genome shotgun (WGS) entry which is preliminary data.</text>
</comment>
<dbReference type="Proteomes" id="UP000219058">
    <property type="component" value="Unassembled WGS sequence"/>
</dbReference>
<dbReference type="InterPro" id="IPR005151">
    <property type="entry name" value="Tail-specific_protease"/>
</dbReference>
<accession>A0A2A6EEG1</accession>
<dbReference type="AlphaFoldDB" id="A0A2A6EEG1"/>
<dbReference type="RefSeq" id="WP_097550297.1">
    <property type="nucleotide sequence ID" value="NZ_NSLY01000018.1"/>
</dbReference>
<evidence type="ECO:0000259" key="1">
    <source>
        <dbReference type="Pfam" id="PF03572"/>
    </source>
</evidence>
<dbReference type="InterPro" id="IPR029045">
    <property type="entry name" value="ClpP/crotonase-like_dom_sf"/>
</dbReference>
<feature type="domain" description="Tail specific protease" evidence="1">
    <location>
        <begin position="279"/>
        <end position="469"/>
    </location>
</feature>
<evidence type="ECO:0000313" key="3">
    <source>
        <dbReference type="Proteomes" id="UP000219058"/>
    </source>
</evidence>
<sequence length="487" mass="55238">MYMKTALKNNFEKTLLVLLPIVMCMYARQTYAQMVNTTPYDSPVPDSLRLAPDGRMTKEQAIYDLNALVYTVSEVHPNMYAVCNQGEFMSRVNAIEQEMPDTLTRATLYKYVAPLLALLGDGHTHVVPPYNDILTKTVLRLPVQVNVDNQNGKITTLYSIFGIPKGARITEINGVSSSDIVANLLQYVSGERRFFRLMILKNYFNTLFQLCYSADEYAIKYLWKDKIKETTLKGATFDEIRAEKKKAEKAAGKTPEVKKQAPKHFEYQLLEGDRVALMSFNDCTDSAGMAAFLDSMITEINAKKVQNLIIDVRKNGGGDSRIGDLIFERISKVPFQQFGKAFMRITPTTQRLLKNAYGNEFLSPTGLYLENEDSLNVPLNDKTRCYNGKVWLLTSNYTFSSAASFSWTFKYFNMGKVVGEETGGMNVCFGDVLEYRLPISQLYCYMSYKRFWQYGADETDIHGTIPDIAVSADKALETTLQLIRNEK</sequence>
<dbReference type="GO" id="GO:0006508">
    <property type="term" value="P:proteolysis"/>
    <property type="evidence" value="ECO:0007669"/>
    <property type="project" value="InterPro"/>
</dbReference>
<evidence type="ECO:0000313" key="2">
    <source>
        <dbReference type="EMBL" id="PDP60045.1"/>
    </source>
</evidence>
<organism evidence="2 3">
    <name type="scientific">Prevotella intermedia</name>
    <dbReference type="NCBI Taxonomy" id="28131"/>
    <lineage>
        <taxon>Bacteria</taxon>
        <taxon>Pseudomonadati</taxon>
        <taxon>Bacteroidota</taxon>
        <taxon>Bacteroidia</taxon>
        <taxon>Bacteroidales</taxon>
        <taxon>Prevotellaceae</taxon>
        <taxon>Prevotella</taxon>
    </lineage>
</organism>
<dbReference type="PANTHER" id="PTHR32060:SF22">
    <property type="entry name" value="CARBOXYL-TERMINAL-PROCESSING PEPTIDASE 3, CHLOROPLASTIC"/>
    <property type="match status" value="1"/>
</dbReference>
<dbReference type="GO" id="GO:0004175">
    <property type="term" value="F:endopeptidase activity"/>
    <property type="evidence" value="ECO:0007669"/>
    <property type="project" value="TreeGrafter"/>
</dbReference>